<accession>A0ABS0ABT1</accession>
<dbReference type="InterPro" id="IPR028974">
    <property type="entry name" value="TSP_type-3_rpt"/>
</dbReference>
<gene>
    <name evidence="2" type="ORF">FNJ87_20740</name>
</gene>
<organism evidence="2 3">
    <name type="scientific">Nonlabens mediterrranea</name>
    <dbReference type="NCBI Taxonomy" id="1419947"/>
    <lineage>
        <taxon>Bacteria</taxon>
        <taxon>Pseudomonadati</taxon>
        <taxon>Bacteroidota</taxon>
        <taxon>Flavobacteriia</taxon>
        <taxon>Flavobacteriales</taxon>
        <taxon>Flavobacteriaceae</taxon>
        <taxon>Nonlabens</taxon>
    </lineage>
</organism>
<dbReference type="Gene3D" id="4.10.1080.10">
    <property type="entry name" value="TSP type-3 repeat"/>
    <property type="match status" value="1"/>
</dbReference>
<keyword evidence="3" id="KW-1185">Reference proteome</keyword>
<evidence type="ECO:0000313" key="3">
    <source>
        <dbReference type="Proteomes" id="UP001194729"/>
    </source>
</evidence>
<feature type="non-terminal residue" evidence="2">
    <location>
        <position position="147"/>
    </location>
</feature>
<name>A0ABS0ABT1_9FLAO</name>
<comment type="caution">
    <text evidence="2">The sequence shown here is derived from an EMBL/GenBank/DDBJ whole genome shotgun (WGS) entry which is preliminary data.</text>
</comment>
<feature type="region of interest" description="Disordered" evidence="1">
    <location>
        <begin position="23"/>
        <end position="147"/>
    </location>
</feature>
<reference evidence="2 3" key="1">
    <citation type="submission" date="2020-11" db="EMBL/GenBank/DDBJ databases">
        <title>P. mediterranea TC4 genome.</title>
        <authorList>
            <person name="Molmeret M."/>
        </authorList>
    </citation>
    <scope>NUCLEOTIDE SEQUENCE [LARGE SCALE GENOMIC DNA]</scope>
    <source>
        <strain evidence="2 3">TC4</strain>
    </source>
</reference>
<dbReference type="EMBL" id="JADKYU010001367">
    <property type="protein sequence ID" value="MBF4986636.1"/>
    <property type="molecule type" value="Genomic_DNA"/>
</dbReference>
<evidence type="ECO:0000313" key="2">
    <source>
        <dbReference type="EMBL" id="MBF4986636.1"/>
    </source>
</evidence>
<sequence length="147" mass="15251">GGVDPLGDDDNDGILNYQDVIPANDVNNDGVVDSFDSDNDGLIDQFDQDADNDGIPDNVEAQTTPGYTAPDGVDSDMNGLDDAYETTPGSGEGITPENTDGTDAPDYLDDDSDNDGVSDRIEGDDVDNDGIADTPEVGDTDGDGIDD</sequence>
<evidence type="ECO:0000256" key="1">
    <source>
        <dbReference type="SAM" id="MobiDB-lite"/>
    </source>
</evidence>
<proteinExistence type="predicted"/>
<feature type="compositionally biased region" description="Acidic residues" evidence="1">
    <location>
        <begin position="124"/>
        <end position="147"/>
    </location>
</feature>
<protein>
    <submittedName>
        <fullName evidence="2">Gliding motility-associated C-terminal domain-containing protein</fullName>
    </submittedName>
</protein>
<feature type="compositionally biased region" description="Acidic residues" evidence="1">
    <location>
        <begin position="106"/>
        <end position="116"/>
    </location>
</feature>
<feature type="compositionally biased region" description="Acidic residues" evidence="1">
    <location>
        <begin position="35"/>
        <end position="54"/>
    </location>
</feature>
<feature type="non-terminal residue" evidence="2">
    <location>
        <position position="1"/>
    </location>
</feature>
<dbReference type="Proteomes" id="UP001194729">
    <property type="component" value="Unassembled WGS sequence"/>
</dbReference>